<dbReference type="EMBL" id="OIVN01000258">
    <property type="protein sequence ID" value="SPC77199.1"/>
    <property type="molecule type" value="Genomic_DNA"/>
</dbReference>
<sequence length="263" mass="30083">MHKFEEKNEYEDSILHEDERLEETMSGLDEDMSISEYFSSICSSDSSMEDVNSSSSPTSFSSSDLPASYLDMNEHLPSVCDSTSPVMAREVTDGCESSDKEELEAFYKNYAERMRWFDILNYDRTCGISAILNKQLETPNSFQSIDQVDFSVSHIPCSTKARKKLLRSLESDFEMVYVAQSCLSWEVLHHQYKKVESLASSSSQNSILHSKVAGEFQKFLVLLERFMEDERCGGKRVWNYVQGRFSLKSLLQVPEVSGIFLTF</sequence>
<proteinExistence type="predicted"/>
<dbReference type="PANTHER" id="PTHR46741">
    <property type="entry name" value="OS09G0413600 PROTEIN"/>
    <property type="match status" value="1"/>
</dbReference>
<dbReference type="InterPro" id="IPR012870">
    <property type="entry name" value="DUF1666"/>
</dbReference>
<reference evidence="1" key="1">
    <citation type="submission" date="2018-02" db="EMBL/GenBank/DDBJ databases">
        <authorList>
            <person name="Cohen D.B."/>
            <person name="Kent A.D."/>
        </authorList>
    </citation>
    <scope>NUCLEOTIDE SEQUENCE</scope>
</reference>
<dbReference type="PANTHER" id="PTHR46741:SF7">
    <property type="entry name" value="TRANSMEMBRANE PROTEIN"/>
    <property type="match status" value="1"/>
</dbReference>
<organism evidence="1">
    <name type="scientific">Fagus sylvatica</name>
    <name type="common">Beechnut</name>
    <dbReference type="NCBI Taxonomy" id="28930"/>
    <lineage>
        <taxon>Eukaryota</taxon>
        <taxon>Viridiplantae</taxon>
        <taxon>Streptophyta</taxon>
        <taxon>Embryophyta</taxon>
        <taxon>Tracheophyta</taxon>
        <taxon>Spermatophyta</taxon>
        <taxon>Magnoliopsida</taxon>
        <taxon>eudicotyledons</taxon>
        <taxon>Gunneridae</taxon>
        <taxon>Pentapetalae</taxon>
        <taxon>rosids</taxon>
        <taxon>fabids</taxon>
        <taxon>Fagales</taxon>
        <taxon>Fagaceae</taxon>
        <taxon>Fagus</taxon>
    </lineage>
</organism>
<gene>
    <name evidence="1" type="ORF">FSB_LOCUS5081</name>
</gene>
<name>A0A2N9ERF4_FAGSY</name>
<dbReference type="AlphaFoldDB" id="A0A2N9ERF4"/>
<protein>
    <submittedName>
        <fullName evidence="1">Uncharacterized protein</fullName>
    </submittedName>
</protein>
<accession>A0A2N9ERF4</accession>
<dbReference type="Pfam" id="PF07891">
    <property type="entry name" value="DUF1666"/>
    <property type="match status" value="1"/>
</dbReference>
<evidence type="ECO:0000313" key="1">
    <source>
        <dbReference type="EMBL" id="SPC77199.1"/>
    </source>
</evidence>